<sequence>MGNPKVKMKHLGDLSLEAGKNSSSVSLRRPRVDSVFAGGKISSSVPLVSGVDLDIAMRENLSTAPFVLILSSALSSDLLHKGESTNLDGVQAPIIFLILNAQPISPRSGANEEEMETNQSLGNNQVDEKESIDPHLIGSKVDNPLYSPIGLPSFDDSILVNVPVR</sequence>
<dbReference type="AlphaFoldDB" id="A0AAQ3K6P6"/>
<proteinExistence type="predicted"/>
<accession>A0AAQ3K6P6</accession>
<gene>
    <name evidence="2" type="ORF">Cni_G09993</name>
</gene>
<evidence type="ECO:0000256" key="1">
    <source>
        <dbReference type="SAM" id="MobiDB-lite"/>
    </source>
</evidence>
<protein>
    <submittedName>
        <fullName evidence="2">Uncharacterized protein</fullName>
    </submittedName>
</protein>
<evidence type="ECO:0000313" key="2">
    <source>
        <dbReference type="EMBL" id="WOL01277.1"/>
    </source>
</evidence>
<dbReference type="Proteomes" id="UP001327560">
    <property type="component" value="Chromosome 3"/>
</dbReference>
<name>A0AAQ3K6P6_9LILI</name>
<keyword evidence="3" id="KW-1185">Reference proteome</keyword>
<organism evidence="2 3">
    <name type="scientific">Canna indica</name>
    <name type="common">Indian-shot</name>
    <dbReference type="NCBI Taxonomy" id="4628"/>
    <lineage>
        <taxon>Eukaryota</taxon>
        <taxon>Viridiplantae</taxon>
        <taxon>Streptophyta</taxon>
        <taxon>Embryophyta</taxon>
        <taxon>Tracheophyta</taxon>
        <taxon>Spermatophyta</taxon>
        <taxon>Magnoliopsida</taxon>
        <taxon>Liliopsida</taxon>
        <taxon>Zingiberales</taxon>
        <taxon>Cannaceae</taxon>
        <taxon>Canna</taxon>
    </lineage>
</organism>
<evidence type="ECO:0000313" key="3">
    <source>
        <dbReference type="Proteomes" id="UP001327560"/>
    </source>
</evidence>
<dbReference type="EMBL" id="CP136892">
    <property type="protein sequence ID" value="WOL01277.1"/>
    <property type="molecule type" value="Genomic_DNA"/>
</dbReference>
<reference evidence="2 3" key="1">
    <citation type="submission" date="2023-10" db="EMBL/GenBank/DDBJ databases">
        <title>Chromosome-scale genome assembly provides insights into flower coloration mechanisms of Canna indica.</title>
        <authorList>
            <person name="Li C."/>
        </authorList>
    </citation>
    <scope>NUCLEOTIDE SEQUENCE [LARGE SCALE GENOMIC DNA]</scope>
    <source>
        <tissue evidence="2">Flower</tissue>
    </source>
</reference>
<feature type="region of interest" description="Disordered" evidence="1">
    <location>
        <begin position="107"/>
        <end position="127"/>
    </location>
</feature>